<protein>
    <submittedName>
        <fullName evidence="2">Uncharacterized protein</fullName>
    </submittedName>
</protein>
<dbReference type="Proteomes" id="UP000814176">
    <property type="component" value="Unassembled WGS sequence"/>
</dbReference>
<gene>
    <name evidence="2" type="ORF">C8Q71DRAFT_345851</name>
</gene>
<evidence type="ECO:0000256" key="1">
    <source>
        <dbReference type="SAM" id="MobiDB-lite"/>
    </source>
</evidence>
<keyword evidence="3" id="KW-1185">Reference proteome</keyword>
<evidence type="ECO:0000313" key="3">
    <source>
        <dbReference type="Proteomes" id="UP000814176"/>
    </source>
</evidence>
<proteinExistence type="predicted"/>
<dbReference type="GeneID" id="71998695"/>
<organism evidence="2 3">
    <name type="scientific">Rhodofomes roseus</name>
    <dbReference type="NCBI Taxonomy" id="34475"/>
    <lineage>
        <taxon>Eukaryota</taxon>
        <taxon>Fungi</taxon>
        <taxon>Dikarya</taxon>
        <taxon>Basidiomycota</taxon>
        <taxon>Agaricomycotina</taxon>
        <taxon>Agaricomycetes</taxon>
        <taxon>Polyporales</taxon>
        <taxon>Rhodofomes</taxon>
    </lineage>
</organism>
<comment type="caution">
    <text evidence="2">The sequence shown here is derived from an EMBL/GenBank/DDBJ whole genome shotgun (WGS) entry which is preliminary data.</text>
</comment>
<name>A0ABQ8KSE2_9APHY</name>
<evidence type="ECO:0000313" key="2">
    <source>
        <dbReference type="EMBL" id="KAH9841728.1"/>
    </source>
</evidence>
<dbReference type="EMBL" id="JADCUA010000003">
    <property type="protein sequence ID" value="KAH9841728.1"/>
    <property type="molecule type" value="Genomic_DNA"/>
</dbReference>
<feature type="compositionally biased region" description="Polar residues" evidence="1">
    <location>
        <begin position="150"/>
        <end position="163"/>
    </location>
</feature>
<reference evidence="2 3" key="1">
    <citation type="journal article" date="2021" name="Environ. Microbiol.">
        <title>Gene family expansions and transcriptome signatures uncover fungal adaptations to wood decay.</title>
        <authorList>
            <person name="Hage H."/>
            <person name="Miyauchi S."/>
            <person name="Viragh M."/>
            <person name="Drula E."/>
            <person name="Min B."/>
            <person name="Chaduli D."/>
            <person name="Navarro D."/>
            <person name="Favel A."/>
            <person name="Norest M."/>
            <person name="Lesage-Meessen L."/>
            <person name="Balint B."/>
            <person name="Merenyi Z."/>
            <person name="de Eugenio L."/>
            <person name="Morin E."/>
            <person name="Martinez A.T."/>
            <person name="Baldrian P."/>
            <person name="Stursova M."/>
            <person name="Martinez M.J."/>
            <person name="Novotny C."/>
            <person name="Magnuson J.K."/>
            <person name="Spatafora J.W."/>
            <person name="Maurice S."/>
            <person name="Pangilinan J."/>
            <person name="Andreopoulos W."/>
            <person name="LaButti K."/>
            <person name="Hundley H."/>
            <person name="Na H."/>
            <person name="Kuo A."/>
            <person name="Barry K."/>
            <person name="Lipzen A."/>
            <person name="Henrissat B."/>
            <person name="Riley R."/>
            <person name="Ahrendt S."/>
            <person name="Nagy L.G."/>
            <person name="Grigoriev I.V."/>
            <person name="Martin F."/>
            <person name="Rosso M.N."/>
        </authorList>
    </citation>
    <scope>NUCLEOTIDE SEQUENCE [LARGE SCALE GENOMIC DNA]</scope>
    <source>
        <strain evidence="2 3">CIRM-BRFM 1785</strain>
    </source>
</reference>
<feature type="region of interest" description="Disordered" evidence="1">
    <location>
        <begin position="137"/>
        <end position="178"/>
    </location>
</feature>
<dbReference type="RefSeq" id="XP_047783027.1">
    <property type="nucleotide sequence ID" value="XM_047917963.1"/>
</dbReference>
<accession>A0ABQ8KSE2</accession>
<sequence>MTYHLRPSTQYNGILYGSDLIAIGAHTDVLVLRRAPSPSRTDAPLNQPHLSHFLNGGKSSHRCQVTVTPRPAPLPLSPSLLPRSERLAGPWLLGWAGSGSLAATPARAPALCTGTQLGCAWRARRRVPRVCQVHALHAGQRRSRPPPRTGSASVSKLRPTQTRGVRRGRSPAYPARGAPRSPVYIWDTTCQRAWPPCRTPPLAG</sequence>